<dbReference type="Pfam" id="PF13374">
    <property type="entry name" value="TPR_10"/>
    <property type="match status" value="5"/>
</dbReference>
<evidence type="ECO:0000313" key="2">
    <source>
        <dbReference type="EMBL" id="KAF7333874.1"/>
    </source>
</evidence>
<comment type="caution">
    <text evidence="2">The sequence shown here is derived from an EMBL/GenBank/DDBJ whole genome shotgun (WGS) entry which is preliminary data.</text>
</comment>
<sequence>MCREMVRVLKDLGVDVLTLGVFDEGEPPFDYEGVDFLATRILDGLSNWITKLEPEDSPAQPWYESFIDLVGLLRRPRAIELLPDSSAYATTNFQKILPTCYEAEALNVAVVMDGERERTDNRKSTHDQLADLECENNSTSSDHSQNSDQDDAQGPDSDYENHGDALSMDTSEVLSENGTDISSASEDCFESGSQSDNVHDFLDFESHIGQGSDRGPDLVNSRKIGITGGSALDSNLYPSPRALRKAAEQQKAILYDRRRDFGDDNLDTLAAMAELASTHYNLGEYMAARDLQAVVLEKRWVLLGDGDPLTLYSMGVLEITFGTLGQFEELEVMLIERQKEVFGESHPDTLLTIGNLANTYRLLGRLAEAESLEVLVLEKRREILGDGHPDTLWAISNLAVTYKNLGRLEESEGLELQVLEKQREVLGEDHPDTLGTMINLAVTYLRSGRLNAAEEQLAVAAGKQRKVLGEDHPNTLHTLGNLAWTYHEQSQFERAQELEVSVLEKQRKILGNNHPDTRGTMHDLAVTYCNLQKVREAEELEALLREEEIPIVCVLVYRHEYHSQRSPGTPGTADLELYL</sequence>
<dbReference type="Gene3D" id="1.25.40.10">
    <property type="entry name" value="Tetratricopeptide repeat domain"/>
    <property type="match status" value="3"/>
</dbReference>
<feature type="compositionally biased region" description="Low complexity" evidence="1">
    <location>
        <begin position="136"/>
        <end position="147"/>
    </location>
</feature>
<dbReference type="PANTHER" id="PTHR46082">
    <property type="entry name" value="ATP/GTP-BINDING PROTEIN-RELATED"/>
    <property type="match status" value="1"/>
</dbReference>
<dbReference type="OrthoDB" id="5986190at2759"/>
<dbReference type="Proteomes" id="UP000620124">
    <property type="component" value="Unassembled WGS sequence"/>
</dbReference>
<organism evidence="2 3">
    <name type="scientific">Mycena venus</name>
    <dbReference type="NCBI Taxonomy" id="2733690"/>
    <lineage>
        <taxon>Eukaryota</taxon>
        <taxon>Fungi</taxon>
        <taxon>Dikarya</taxon>
        <taxon>Basidiomycota</taxon>
        <taxon>Agaricomycotina</taxon>
        <taxon>Agaricomycetes</taxon>
        <taxon>Agaricomycetidae</taxon>
        <taxon>Agaricales</taxon>
        <taxon>Marasmiineae</taxon>
        <taxon>Mycenaceae</taxon>
        <taxon>Mycena</taxon>
    </lineage>
</organism>
<name>A0A8H6X4I4_9AGAR</name>
<accession>A0A8H6X4I4</accession>
<evidence type="ECO:0000313" key="3">
    <source>
        <dbReference type="Proteomes" id="UP000620124"/>
    </source>
</evidence>
<dbReference type="AlphaFoldDB" id="A0A8H6X4I4"/>
<evidence type="ECO:0008006" key="4">
    <source>
        <dbReference type="Google" id="ProtNLM"/>
    </source>
</evidence>
<dbReference type="EMBL" id="JACAZI010000028">
    <property type="protein sequence ID" value="KAF7333874.1"/>
    <property type="molecule type" value="Genomic_DNA"/>
</dbReference>
<feature type="region of interest" description="Disordered" evidence="1">
    <location>
        <begin position="135"/>
        <end position="193"/>
    </location>
</feature>
<dbReference type="SUPFAM" id="SSF48452">
    <property type="entry name" value="TPR-like"/>
    <property type="match status" value="2"/>
</dbReference>
<reference evidence="2" key="1">
    <citation type="submission" date="2020-05" db="EMBL/GenBank/DDBJ databases">
        <title>Mycena genomes resolve the evolution of fungal bioluminescence.</title>
        <authorList>
            <person name="Tsai I.J."/>
        </authorList>
    </citation>
    <scope>NUCLEOTIDE SEQUENCE</scope>
    <source>
        <strain evidence="2">CCC161011</strain>
    </source>
</reference>
<evidence type="ECO:0000256" key="1">
    <source>
        <dbReference type="SAM" id="MobiDB-lite"/>
    </source>
</evidence>
<feature type="compositionally biased region" description="Polar residues" evidence="1">
    <location>
        <begin position="168"/>
        <end position="193"/>
    </location>
</feature>
<dbReference type="InterPro" id="IPR011990">
    <property type="entry name" value="TPR-like_helical_dom_sf"/>
</dbReference>
<proteinExistence type="predicted"/>
<gene>
    <name evidence="2" type="ORF">MVEN_02344500</name>
</gene>
<keyword evidence="3" id="KW-1185">Reference proteome</keyword>
<dbReference type="InterPro" id="IPR053137">
    <property type="entry name" value="NLR-like"/>
</dbReference>
<dbReference type="PANTHER" id="PTHR46082:SF11">
    <property type="entry name" value="AAA+ ATPASE DOMAIN-CONTAINING PROTEIN-RELATED"/>
    <property type="match status" value="1"/>
</dbReference>
<protein>
    <recommendedName>
        <fullName evidence="4">Kinesin light chain</fullName>
    </recommendedName>
</protein>